<dbReference type="PANTHER" id="PTHR22981:SF80">
    <property type="entry name" value="BLR4309 PROTEIN"/>
    <property type="match status" value="1"/>
</dbReference>
<dbReference type="Proteomes" id="UP000616143">
    <property type="component" value="Unassembled WGS sequence"/>
</dbReference>
<organism evidence="5 6">
    <name type="scientific">Sulfodiicoccus acidiphilus</name>
    <dbReference type="NCBI Taxonomy" id="1670455"/>
    <lineage>
        <taxon>Archaea</taxon>
        <taxon>Thermoproteota</taxon>
        <taxon>Thermoprotei</taxon>
        <taxon>Sulfolobales</taxon>
        <taxon>Sulfolobaceae</taxon>
        <taxon>Sulfodiicoccus</taxon>
    </lineage>
</organism>
<feature type="domain" description="6-phosphogluconate dehydrogenase NADP-binding" evidence="3">
    <location>
        <begin position="2"/>
        <end position="152"/>
    </location>
</feature>
<evidence type="ECO:0000259" key="3">
    <source>
        <dbReference type="Pfam" id="PF03446"/>
    </source>
</evidence>
<proteinExistence type="predicted"/>
<dbReference type="GO" id="GO:0016616">
    <property type="term" value="F:oxidoreductase activity, acting on the CH-OH group of donors, NAD or NADP as acceptor"/>
    <property type="evidence" value="ECO:0007669"/>
    <property type="project" value="TreeGrafter"/>
</dbReference>
<reference evidence="5" key="1">
    <citation type="journal article" date="2014" name="Int. J. Syst. Evol. Microbiol.">
        <title>Complete genome sequence of Corynebacterium casei LMG S-19264T (=DSM 44701T), isolated from a smear-ripened cheese.</title>
        <authorList>
            <consortium name="US DOE Joint Genome Institute (JGI-PGF)"/>
            <person name="Walter F."/>
            <person name="Albersmeier A."/>
            <person name="Kalinowski J."/>
            <person name="Ruckert C."/>
        </authorList>
    </citation>
    <scope>NUCLEOTIDE SEQUENCE</scope>
    <source>
        <strain evidence="5">JCM 31740</strain>
    </source>
</reference>
<dbReference type="GO" id="GO:0051287">
    <property type="term" value="F:NAD binding"/>
    <property type="evidence" value="ECO:0007669"/>
    <property type="project" value="InterPro"/>
</dbReference>
<name>A0A830H436_9CREN</name>
<protein>
    <submittedName>
        <fullName evidence="5">3-hydroxyisobutyrate dehydrogenase</fullName>
    </submittedName>
</protein>
<dbReference type="SUPFAM" id="SSF48179">
    <property type="entry name" value="6-phosphogluconate dehydrogenase C-terminal domain-like"/>
    <property type="match status" value="1"/>
</dbReference>
<evidence type="ECO:0000256" key="2">
    <source>
        <dbReference type="ARBA" id="ARBA00023027"/>
    </source>
</evidence>
<gene>
    <name evidence="5" type="ORF">GCM10007116_20740</name>
</gene>
<evidence type="ECO:0000259" key="4">
    <source>
        <dbReference type="Pfam" id="PF14833"/>
    </source>
</evidence>
<reference evidence="5" key="2">
    <citation type="submission" date="2020-09" db="EMBL/GenBank/DDBJ databases">
        <authorList>
            <person name="Sun Q."/>
            <person name="Ohkuma M."/>
        </authorList>
    </citation>
    <scope>NUCLEOTIDE SEQUENCE</scope>
    <source>
        <strain evidence="5">JCM 31740</strain>
    </source>
</reference>
<accession>A0A830H436</accession>
<dbReference type="AlphaFoldDB" id="A0A830H436"/>
<dbReference type="InterPro" id="IPR006115">
    <property type="entry name" value="6PGDH_NADP-bd"/>
</dbReference>
<dbReference type="PIRSF" id="PIRSF000103">
    <property type="entry name" value="HIBADH"/>
    <property type="match status" value="1"/>
</dbReference>
<dbReference type="EMBL" id="BMQS01000026">
    <property type="protein sequence ID" value="GGU03722.1"/>
    <property type="molecule type" value="Genomic_DNA"/>
</dbReference>
<dbReference type="Gene3D" id="3.40.50.720">
    <property type="entry name" value="NAD(P)-binding Rossmann-like Domain"/>
    <property type="match status" value="1"/>
</dbReference>
<dbReference type="InterPro" id="IPR008927">
    <property type="entry name" value="6-PGluconate_DH-like_C_sf"/>
</dbReference>
<dbReference type="InterPro" id="IPR036291">
    <property type="entry name" value="NAD(P)-bd_dom_sf"/>
</dbReference>
<dbReference type="InterPro" id="IPR015815">
    <property type="entry name" value="HIBADH-related"/>
</dbReference>
<evidence type="ECO:0000313" key="6">
    <source>
        <dbReference type="Proteomes" id="UP000616143"/>
    </source>
</evidence>
<keyword evidence="1" id="KW-0560">Oxidoreductase</keyword>
<evidence type="ECO:0000313" key="5">
    <source>
        <dbReference type="EMBL" id="GGU03722.1"/>
    </source>
</evidence>
<dbReference type="SUPFAM" id="SSF51735">
    <property type="entry name" value="NAD(P)-binding Rossmann-fold domains"/>
    <property type="match status" value="1"/>
</dbReference>
<dbReference type="PANTHER" id="PTHR22981">
    <property type="entry name" value="3-HYDROXYISOBUTYRATE DEHYDROGENASE-RELATED"/>
    <property type="match status" value="1"/>
</dbReference>
<dbReference type="Gene3D" id="1.10.1040.10">
    <property type="entry name" value="N-(1-d-carboxylethyl)-l-norvaline Dehydrogenase, domain 2"/>
    <property type="match status" value="1"/>
</dbReference>
<comment type="caution">
    <text evidence="5">The sequence shown here is derived from an EMBL/GenBank/DDBJ whole genome shotgun (WGS) entry which is preliminary data.</text>
</comment>
<dbReference type="InterPro" id="IPR029154">
    <property type="entry name" value="HIBADH-like_NADP-bd"/>
</dbReference>
<dbReference type="Pfam" id="PF03446">
    <property type="entry name" value="NAD_binding_2"/>
    <property type="match status" value="1"/>
</dbReference>
<dbReference type="GO" id="GO:0050661">
    <property type="term" value="F:NADP binding"/>
    <property type="evidence" value="ECO:0007669"/>
    <property type="project" value="InterPro"/>
</dbReference>
<keyword evidence="2" id="KW-0520">NAD</keyword>
<dbReference type="Pfam" id="PF14833">
    <property type="entry name" value="NAD_binding_11"/>
    <property type="match status" value="1"/>
</dbReference>
<sequence length="280" mass="30457">MGLGVMGWPIAANLASAGKLSYVANRTQSKAREFATTFKVEALEMRELAAESDVVITMLSDDSAVRDFVRSVLAYLKGKILVDMSTISPSLSIQLAEEVRGAGGVMYDAPVVGTSIFAQQRKLVVLLGGPEEKRELVEDLLKHTASAVVYFGGNGSGLYSKLVNNLMVGTYVAALAEAFNLGVKAGLSKEQVERILTQLSSVRSPTSELKAPKLRTEDYSTQFATKHMRKDLEIVQGEAQRLGLFVPMSSLALQLYRLAEASGMAERDFSSIYEIYKKSK</sequence>
<evidence type="ECO:0000256" key="1">
    <source>
        <dbReference type="ARBA" id="ARBA00023002"/>
    </source>
</evidence>
<dbReference type="InterPro" id="IPR013328">
    <property type="entry name" value="6PGD_dom2"/>
</dbReference>
<feature type="domain" description="3-hydroxyisobutyrate dehydrogenase-like NAD-binding" evidence="4">
    <location>
        <begin position="155"/>
        <end position="275"/>
    </location>
</feature>